<dbReference type="InterPro" id="IPR024610">
    <property type="entry name" value="ING_N_histone-binding"/>
</dbReference>
<keyword evidence="4" id="KW-1185">Reference proteome</keyword>
<evidence type="ECO:0000313" key="4">
    <source>
        <dbReference type="Proteomes" id="UP001158576"/>
    </source>
</evidence>
<sequence length="350" mass="39375">MFFLDDFLELLEPLKNQFKQDIEQIGKLDQEANSFRRQMHEKADDLFKRCQIKDKQGVKNIQEDPEVKAMQKEYNAFASKAKSAHEKKCKMMTETISKVDRYVRRCDEDLDLFKNEIEAEQPGITYQLEQKATDNTPELQRKNSVLGSDYEYDEKQFKHTSTRKKTTSASRARRPSDKEALAAHLDSSAAPSILRQASVPERGRKNSATNVRLDRSHSVGAPPMKTIRLDPGIPTTSAMPHPTVEVGVDGVSRPARIKKLTPKGSQYRQNFSKSAQLDNGFRVPLTESYNSSAAQIVQLPSTSAMFVQNVATANAEIIADNANSSTSEISPFKTLQIHPGMIQNINKVQD</sequence>
<feature type="region of interest" description="Disordered" evidence="1">
    <location>
        <begin position="156"/>
        <end position="241"/>
    </location>
</feature>
<feature type="domain" description="Inhibitor of growth protein N-terminal histone-binding" evidence="2">
    <location>
        <begin position="3"/>
        <end position="112"/>
    </location>
</feature>
<dbReference type="EMBL" id="OU015567">
    <property type="protein sequence ID" value="CAG5113490.1"/>
    <property type="molecule type" value="Genomic_DNA"/>
</dbReference>
<name>A0ABN7T905_OIKDI</name>
<evidence type="ECO:0000313" key="3">
    <source>
        <dbReference type="EMBL" id="CAG5113490.1"/>
    </source>
</evidence>
<accession>A0ABN7T905</accession>
<protein>
    <submittedName>
        <fullName evidence="3">Oidioi.mRNA.OKI2018_I69.chr2.g7594.t1.cds</fullName>
    </submittedName>
</protein>
<evidence type="ECO:0000256" key="1">
    <source>
        <dbReference type="SAM" id="MobiDB-lite"/>
    </source>
</evidence>
<dbReference type="Proteomes" id="UP001158576">
    <property type="component" value="Chromosome 2"/>
</dbReference>
<reference evidence="3 4" key="1">
    <citation type="submission" date="2021-04" db="EMBL/GenBank/DDBJ databases">
        <authorList>
            <person name="Bliznina A."/>
        </authorList>
    </citation>
    <scope>NUCLEOTIDE SEQUENCE [LARGE SCALE GENOMIC DNA]</scope>
</reference>
<dbReference type="Gene3D" id="6.10.140.1740">
    <property type="match status" value="1"/>
</dbReference>
<proteinExistence type="predicted"/>
<organism evidence="3 4">
    <name type="scientific">Oikopleura dioica</name>
    <name type="common">Tunicate</name>
    <dbReference type="NCBI Taxonomy" id="34765"/>
    <lineage>
        <taxon>Eukaryota</taxon>
        <taxon>Metazoa</taxon>
        <taxon>Chordata</taxon>
        <taxon>Tunicata</taxon>
        <taxon>Appendicularia</taxon>
        <taxon>Copelata</taxon>
        <taxon>Oikopleuridae</taxon>
        <taxon>Oikopleura</taxon>
    </lineage>
</organism>
<dbReference type="Pfam" id="PF12998">
    <property type="entry name" value="ING"/>
    <property type="match status" value="1"/>
</dbReference>
<gene>
    <name evidence="3" type="ORF">OKIOD_LOCUS16359</name>
</gene>
<evidence type="ECO:0000259" key="2">
    <source>
        <dbReference type="Pfam" id="PF12998"/>
    </source>
</evidence>